<dbReference type="KEGG" id="sper:EW093_14695"/>
<dbReference type="Pfam" id="PF03692">
    <property type="entry name" value="CxxCxxCC"/>
    <property type="match status" value="1"/>
</dbReference>
<evidence type="ECO:0000313" key="1">
    <source>
        <dbReference type="EMBL" id="QEN06403.1"/>
    </source>
</evidence>
<dbReference type="PANTHER" id="PTHR35866:SF1">
    <property type="entry name" value="YKGJ FAMILY CYSTEINE CLUSTER PROTEIN"/>
    <property type="match status" value="1"/>
</dbReference>
<dbReference type="OrthoDB" id="9810361at2"/>
<protein>
    <submittedName>
        <fullName evidence="1">YkgJ family cysteine cluster protein</fullName>
    </submittedName>
</protein>
<proteinExistence type="predicted"/>
<accession>A0A5C1QEB2</accession>
<keyword evidence="2" id="KW-1185">Reference proteome</keyword>
<name>A0A5C1QEB2_9SPIO</name>
<dbReference type="EMBL" id="CP035807">
    <property type="protein sequence ID" value="QEN06403.1"/>
    <property type="molecule type" value="Genomic_DNA"/>
</dbReference>
<dbReference type="PANTHER" id="PTHR35866">
    <property type="entry name" value="PUTATIVE-RELATED"/>
    <property type="match status" value="1"/>
</dbReference>
<reference evidence="1 2" key="2">
    <citation type="submission" date="2019-09" db="EMBL/GenBank/DDBJ databases">
        <title>Complete Genome Sequence and Methylome Analysis of free living Spirochaetas.</title>
        <authorList>
            <person name="Leshcheva N."/>
            <person name="Mikheeva N."/>
        </authorList>
    </citation>
    <scope>NUCLEOTIDE SEQUENCE [LARGE SCALE GENOMIC DNA]</scope>
    <source>
        <strain evidence="1 2">P</strain>
    </source>
</reference>
<evidence type="ECO:0000313" key="2">
    <source>
        <dbReference type="Proteomes" id="UP000323824"/>
    </source>
</evidence>
<organism evidence="1 2">
    <name type="scientific">Thiospirochaeta perfilievii</name>
    <dbReference type="NCBI Taxonomy" id="252967"/>
    <lineage>
        <taxon>Bacteria</taxon>
        <taxon>Pseudomonadati</taxon>
        <taxon>Spirochaetota</taxon>
        <taxon>Spirochaetia</taxon>
        <taxon>Spirochaetales</taxon>
        <taxon>Spirochaetaceae</taxon>
        <taxon>Thiospirochaeta</taxon>
    </lineage>
</organism>
<dbReference type="InterPro" id="IPR005358">
    <property type="entry name" value="Puta_zinc/iron-chelating_dom"/>
</dbReference>
<dbReference type="AlphaFoldDB" id="A0A5C1QEB2"/>
<dbReference type="Proteomes" id="UP000323824">
    <property type="component" value="Chromosome"/>
</dbReference>
<gene>
    <name evidence="1" type="ORF">EW093_14695</name>
</gene>
<reference evidence="1 2" key="1">
    <citation type="submission" date="2019-02" db="EMBL/GenBank/DDBJ databases">
        <authorList>
            <person name="Fomenkov A."/>
            <person name="Dubinina G."/>
            <person name="Grabovich M."/>
            <person name="Vincze T."/>
            <person name="Roberts R.J."/>
        </authorList>
    </citation>
    <scope>NUCLEOTIDE SEQUENCE [LARGE SCALE GENOMIC DNA]</scope>
    <source>
        <strain evidence="1 2">P</strain>
    </source>
</reference>
<sequence>MMNDFYENGLNFTCQRCSGCCRHEPGYVFLSEEDVKKMCKRLDLSRKKFIKKYCKVADLIGVKRLSLIEKPNNDCIFWDNGCTVYEARPLQCKSFPFWAHNLINEESWASVVESCPGAGQGELRSKDEIDKWLDKRLDEPFINPK</sequence>